<dbReference type="InterPro" id="IPR051135">
    <property type="entry name" value="Gal/GlcNAc/GalNAc_ST"/>
</dbReference>
<keyword evidence="1" id="KW-0675">Receptor</keyword>
<keyword evidence="1" id="KW-0808">Transferase</keyword>
<dbReference type="EMBL" id="JAUCGM010000139">
    <property type="protein sequence ID" value="MDM8562399.1"/>
    <property type="molecule type" value="Genomic_DNA"/>
</dbReference>
<proteinExistence type="predicted"/>
<dbReference type="Proteomes" id="UP001171945">
    <property type="component" value="Unassembled WGS sequence"/>
</dbReference>
<dbReference type="PANTHER" id="PTHR10704:SF44">
    <property type="entry name" value="LD35051P-RELATED"/>
    <property type="match status" value="1"/>
</dbReference>
<sequence length="268" mass="30823">MQGPYPIFCRGHSGGRLVCDAFIRNGVDMGHVALDRKDTESFAITNPIIYKMILNAYAYWEANDKQRQYDQNVMKQCINQYLDAEIQHGGKKPFGWKMGISLFTMPMLLDAFPTAKVIHLIRDGRDVMLSRLEARFAHLSDPVNRLVVFGEANVDHFEGHPLTPETVATYRNELEMLHWVTAVRYGLKGRAYTGRYLEVKYEDICQNPIPVFEQLFDFIGIPFLATTRAWLQQAVYHTRIAKWKTLPAEELKKPLEIGGPLLRELGYL</sequence>
<dbReference type="EC" id="2.8.2.-" evidence="1"/>
<comment type="caution">
    <text evidence="1">The sequence shown here is derived from an EMBL/GenBank/DDBJ whole genome shotgun (WGS) entry which is preliminary data.</text>
</comment>
<reference evidence="1" key="1">
    <citation type="submission" date="2023-06" db="EMBL/GenBank/DDBJ databases">
        <title>Uncultivated large filamentous bacteria from sulfidic sediments reveal new species and different genomic features in energy metabolism and defense.</title>
        <authorList>
            <person name="Fonseca A."/>
        </authorList>
    </citation>
    <scope>NUCLEOTIDE SEQUENCE</scope>
    <source>
        <strain evidence="1">HSG4</strain>
    </source>
</reference>
<gene>
    <name evidence="1" type="ORF">QUF54_03505</name>
</gene>
<accession>A0ABT7VRU9</accession>
<name>A0ABT7VRU9_9GAMM</name>
<evidence type="ECO:0000313" key="1">
    <source>
        <dbReference type="EMBL" id="MDM8562399.1"/>
    </source>
</evidence>
<dbReference type="Pfam" id="PF13469">
    <property type="entry name" value="Sulfotransfer_3"/>
    <property type="match status" value="1"/>
</dbReference>
<protein>
    <submittedName>
        <fullName evidence="1">Sulfotransferase</fullName>
        <ecNumber evidence="1">2.8.2.-</ecNumber>
    </submittedName>
</protein>
<dbReference type="PANTHER" id="PTHR10704">
    <property type="entry name" value="CARBOHYDRATE SULFOTRANSFERASE"/>
    <property type="match status" value="1"/>
</dbReference>
<evidence type="ECO:0000313" key="2">
    <source>
        <dbReference type="Proteomes" id="UP001171945"/>
    </source>
</evidence>
<dbReference type="Gene3D" id="3.40.50.300">
    <property type="entry name" value="P-loop containing nucleotide triphosphate hydrolases"/>
    <property type="match status" value="1"/>
</dbReference>
<dbReference type="SUPFAM" id="SSF52540">
    <property type="entry name" value="P-loop containing nucleoside triphosphate hydrolases"/>
    <property type="match status" value="1"/>
</dbReference>
<dbReference type="GO" id="GO:0016740">
    <property type="term" value="F:transferase activity"/>
    <property type="evidence" value="ECO:0007669"/>
    <property type="project" value="UniProtKB-KW"/>
</dbReference>
<keyword evidence="2" id="KW-1185">Reference proteome</keyword>
<dbReference type="InterPro" id="IPR027417">
    <property type="entry name" value="P-loop_NTPase"/>
</dbReference>
<organism evidence="1 2">
    <name type="scientific">Candidatus Marithioploca araucensis</name>
    <dbReference type="NCBI Taxonomy" id="70273"/>
    <lineage>
        <taxon>Bacteria</taxon>
        <taxon>Pseudomonadati</taxon>
        <taxon>Pseudomonadota</taxon>
        <taxon>Gammaproteobacteria</taxon>
        <taxon>Thiotrichales</taxon>
        <taxon>Thiotrichaceae</taxon>
        <taxon>Candidatus Marithioploca</taxon>
    </lineage>
</organism>